<reference evidence="2 3" key="1">
    <citation type="submission" date="2024-03" db="EMBL/GenBank/DDBJ databases">
        <title>Novel species of the genus Variovorax.</title>
        <authorList>
            <person name="Liu Q."/>
            <person name="Xin Y.-H."/>
        </authorList>
    </citation>
    <scope>NUCLEOTIDE SEQUENCE [LARGE SCALE GENOMIC DNA]</scope>
    <source>
        <strain evidence="2 3">KACC 18501</strain>
    </source>
</reference>
<keyword evidence="3" id="KW-1185">Reference proteome</keyword>
<dbReference type="Proteomes" id="UP001363010">
    <property type="component" value="Unassembled WGS sequence"/>
</dbReference>
<evidence type="ECO:0000313" key="2">
    <source>
        <dbReference type="EMBL" id="MEJ8827462.1"/>
    </source>
</evidence>
<evidence type="ECO:0000256" key="1">
    <source>
        <dbReference type="SAM" id="Phobius"/>
    </source>
</evidence>
<protein>
    <submittedName>
        <fullName evidence="2">Uncharacterized protein</fullName>
    </submittedName>
</protein>
<comment type="caution">
    <text evidence="2">The sequence shown here is derived from an EMBL/GenBank/DDBJ whole genome shotgun (WGS) entry which is preliminary data.</text>
</comment>
<dbReference type="EMBL" id="JBBKZV010000073">
    <property type="protein sequence ID" value="MEJ8827462.1"/>
    <property type="molecule type" value="Genomic_DNA"/>
</dbReference>
<keyword evidence="1" id="KW-1133">Transmembrane helix</keyword>
<keyword evidence="1" id="KW-0472">Membrane</keyword>
<feature type="transmembrane region" description="Helical" evidence="1">
    <location>
        <begin position="44"/>
        <end position="62"/>
    </location>
</feature>
<proteinExistence type="predicted"/>
<organism evidence="2 3">
    <name type="scientific">Variovorax humicola</name>
    <dbReference type="NCBI Taxonomy" id="1769758"/>
    <lineage>
        <taxon>Bacteria</taxon>
        <taxon>Pseudomonadati</taxon>
        <taxon>Pseudomonadota</taxon>
        <taxon>Betaproteobacteria</taxon>
        <taxon>Burkholderiales</taxon>
        <taxon>Comamonadaceae</taxon>
        <taxon>Variovorax</taxon>
    </lineage>
</organism>
<gene>
    <name evidence="2" type="ORF">WKW80_36735</name>
</gene>
<sequence>MQYLNSFVSFVFSRATLTFIGLVVLALVIWFVGPLIAVDGLRPLATVGVRVSLLVVLLALAIRRRPRPARLHRTSVAFWNSRLRTMSASPGVGDD</sequence>
<dbReference type="RefSeq" id="WP_340368483.1">
    <property type="nucleotide sequence ID" value="NZ_JBBKZV010000073.1"/>
</dbReference>
<evidence type="ECO:0000313" key="3">
    <source>
        <dbReference type="Proteomes" id="UP001363010"/>
    </source>
</evidence>
<accession>A0ABU8WBM5</accession>
<name>A0ABU8WBM5_9BURK</name>
<keyword evidence="1" id="KW-0812">Transmembrane</keyword>
<feature type="transmembrane region" description="Helical" evidence="1">
    <location>
        <begin position="7"/>
        <end position="32"/>
    </location>
</feature>